<evidence type="ECO:0000256" key="6">
    <source>
        <dbReference type="ARBA" id="ARBA00022763"/>
    </source>
</evidence>
<feature type="compositionally biased region" description="Polar residues" evidence="12">
    <location>
        <begin position="457"/>
        <end position="467"/>
    </location>
</feature>
<dbReference type="EMBL" id="VSRR010000335">
    <property type="protein sequence ID" value="MPC14206.1"/>
    <property type="molecule type" value="Genomic_DNA"/>
</dbReference>
<dbReference type="GO" id="GO:0005634">
    <property type="term" value="C:nucleus"/>
    <property type="evidence" value="ECO:0007669"/>
    <property type="project" value="UniProtKB-SubCell"/>
</dbReference>
<evidence type="ECO:0000256" key="4">
    <source>
        <dbReference type="ARBA" id="ARBA00014320"/>
    </source>
</evidence>
<name>A0A5B7D141_PORTR</name>
<evidence type="ECO:0000313" key="14">
    <source>
        <dbReference type="Proteomes" id="UP000324222"/>
    </source>
</evidence>
<evidence type="ECO:0000256" key="7">
    <source>
        <dbReference type="ARBA" id="ARBA00023125"/>
    </source>
</evidence>
<comment type="subcellular location">
    <subcellularLocation>
        <location evidence="2">Cytoplasm</location>
    </subcellularLocation>
    <subcellularLocation>
        <location evidence="1">Nucleus</location>
    </subcellularLocation>
</comment>
<keyword evidence="8" id="KW-0234">DNA repair</keyword>
<dbReference type="PANTHER" id="PTHR32121">
    <property type="entry name" value="PCNA-INTERACTING PARTNER"/>
    <property type="match status" value="1"/>
</dbReference>
<dbReference type="Gene3D" id="1.10.486.10">
    <property type="entry name" value="PCRA, domain 4"/>
    <property type="match status" value="1"/>
</dbReference>
<reference evidence="13 14" key="1">
    <citation type="submission" date="2019-05" db="EMBL/GenBank/DDBJ databases">
        <title>Another draft genome of Portunus trituberculatus and its Hox gene families provides insights of decapod evolution.</title>
        <authorList>
            <person name="Jeong J.-H."/>
            <person name="Song I."/>
            <person name="Kim S."/>
            <person name="Choi T."/>
            <person name="Kim D."/>
            <person name="Ryu S."/>
            <person name="Kim W."/>
        </authorList>
    </citation>
    <scope>NUCLEOTIDE SEQUENCE [LARGE SCALE GENOMIC DNA]</scope>
    <source>
        <tissue evidence="13">Muscle</tissue>
    </source>
</reference>
<protein>
    <recommendedName>
        <fullName evidence="4">PCNA-interacting partner</fullName>
    </recommendedName>
    <alternativeName>
        <fullName evidence="10">PARP-1 binding protein</fullName>
    </alternativeName>
    <alternativeName>
        <fullName evidence="11">PARP1-binding protein</fullName>
    </alternativeName>
</protein>
<evidence type="ECO:0000313" key="13">
    <source>
        <dbReference type="EMBL" id="MPC14206.1"/>
    </source>
</evidence>
<dbReference type="Proteomes" id="UP000324222">
    <property type="component" value="Unassembled WGS sequence"/>
</dbReference>
<evidence type="ECO:0000256" key="1">
    <source>
        <dbReference type="ARBA" id="ARBA00004123"/>
    </source>
</evidence>
<sequence length="467" mass="52138">MYRKTVAARTKTLNAAQETDDLEGLNHLTATQERCDPLKEELQEVMKDYQDFLANSLCVDHFRVYECLLGLLKDDPVRFRDVFSKVYIIEDLEQLPLMERELLTLISGSSQVYRVSVEVPFSAAVPSSPFTLNISGIHETSILQTPSRQEKGQAEETDVDNCKDTQKLEIQHDIQQTEEKDQEAHSSKSTVAPQTPSSHSKWQANQTDSMESDNNDADNSKSTDAPQTPSSHSKCQGDQTDSMESDNNDAGNSKSTDAPQTPSSHNKCQGDQVDNMESNAKDIASQGKDTNPIVQVEKEENTLESIINTTVPYVPKPDEMSESEAYMERLILAHLRLLINTRDELALTLACSMPGREITHQGFTDIRQEAQRKEMPMYQREEPAPESQSCSSPATPKGPREGNSKPKKAKTKRSLLKDISNMASKGEETQGKKQKAAEVKKAAPKTKKEKIKPLLQGQRSITSFFKS</sequence>
<dbReference type="GO" id="GO:0003677">
    <property type="term" value="F:DNA binding"/>
    <property type="evidence" value="ECO:0007669"/>
    <property type="project" value="UniProtKB-KW"/>
</dbReference>
<feature type="compositionally biased region" description="Polar residues" evidence="12">
    <location>
        <begin position="248"/>
        <end position="269"/>
    </location>
</feature>
<comment type="similarity">
    <text evidence="3">Belongs to the PARI family.</text>
</comment>
<dbReference type="GO" id="GO:0006281">
    <property type="term" value="P:DNA repair"/>
    <property type="evidence" value="ECO:0007669"/>
    <property type="project" value="UniProtKB-KW"/>
</dbReference>
<keyword evidence="6" id="KW-0227">DNA damage</keyword>
<dbReference type="AlphaFoldDB" id="A0A5B7D141"/>
<evidence type="ECO:0000256" key="2">
    <source>
        <dbReference type="ARBA" id="ARBA00004496"/>
    </source>
</evidence>
<feature type="region of interest" description="Disordered" evidence="12">
    <location>
        <begin position="141"/>
        <end position="273"/>
    </location>
</feature>
<feature type="compositionally biased region" description="Basic and acidic residues" evidence="12">
    <location>
        <begin position="148"/>
        <end position="186"/>
    </location>
</feature>
<dbReference type="GO" id="GO:0000785">
    <property type="term" value="C:chromatin"/>
    <property type="evidence" value="ECO:0007669"/>
    <property type="project" value="TreeGrafter"/>
</dbReference>
<evidence type="ECO:0000256" key="9">
    <source>
        <dbReference type="ARBA" id="ARBA00023242"/>
    </source>
</evidence>
<dbReference type="PANTHER" id="PTHR32121:SF0">
    <property type="entry name" value="PCNA-INTERACTING PARTNER"/>
    <property type="match status" value="1"/>
</dbReference>
<feature type="compositionally biased region" description="Basic and acidic residues" evidence="12">
    <location>
        <begin position="374"/>
        <end position="383"/>
    </location>
</feature>
<evidence type="ECO:0000256" key="3">
    <source>
        <dbReference type="ARBA" id="ARBA00009135"/>
    </source>
</evidence>
<dbReference type="GO" id="GO:0005737">
    <property type="term" value="C:cytoplasm"/>
    <property type="evidence" value="ECO:0007669"/>
    <property type="project" value="UniProtKB-SubCell"/>
</dbReference>
<keyword evidence="5" id="KW-0963">Cytoplasm</keyword>
<proteinExistence type="inferred from homology"/>
<keyword evidence="9" id="KW-0539">Nucleus</keyword>
<evidence type="ECO:0000256" key="10">
    <source>
        <dbReference type="ARBA" id="ARBA00031632"/>
    </source>
</evidence>
<feature type="compositionally biased region" description="Basic residues" evidence="12">
    <location>
        <begin position="405"/>
        <end position="414"/>
    </location>
</feature>
<comment type="caution">
    <text evidence="13">The sequence shown here is derived from an EMBL/GenBank/DDBJ whole genome shotgun (WGS) entry which is preliminary data.</text>
</comment>
<dbReference type="GO" id="GO:2000042">
    <property type="term" value="P:negative regulation of double-strand break repair via homologous recombination"/>
    <property type="evidence" value="ECO:0007669"/>
    <property type="project" value="InterPro"/>
</dbReference>
<accession>A0A5B7D141</accession>
<feature type="compositionally biased region" description="Basic and acidic residues" evidence="12">
    <location>
        <begin position="425"/>
        <end position="441"/>
    </location>
</feature>
<feature type="region of interest" description="Disordered" evidence="12">
    <location>
        <begin position="374"/>
        <end position="467"/>
    </location>
</feature>
<keyword evidence="14" id="KW-1185">Reference proteome</keyword>
<evidence type="ECO:0000256" key="8">
    <source>
        <dbReference type="ARBA" id="ARBA00023204"/>
    </source>
</evidence>
<evidence type="ECO:0000256" key="5">
    <source>
        <dbReference type="ARBA" id="ARBA00022490"/>
    </source>
</evidence>
<gene>
    <name evidence="13" type="ORF">E2C01_006966</name>
</gene>
<keyword evidence="7" id="KW-0238">DNA-binding</keyword>
<evidence type="ECO:0000256" key="11">
    <source>
        <dbReference type="ARBA" id="ARBA00032731"/>
    </source>
</evidence>
<evidence type="ECO:0000256" key="12">
    <source>
        <dbReference type="SAM" id="MobiDB-lite"/>
    </source>
</evidence>
<feature type="compositionally biased region" description="Polar residues" evidence="12">
    <location>
        <begin position="220"/>
        <end position="240"/>
    </location>
</feature>
<dbReference type="InterPro" id="IPR038932">
    <property type="entry name" value="PARPBP"/>
</dbReference>
<organism evidence="13 14">
    <name type="scientific">Portunus trituberculatus</name>
    <name type="common">Swimming crab</name>
    <name type="synonym">Neptunus trituberculatus</name>
    <dbReference type="NCBI Taxonomy" id="210409"/>
    <lineage>
        <taxon>Eukaryota</taxon>
        <taxon>Metazoa</taxon>
        <taxon>Ecdysozoa</taxon>
        <taxon>Arthropoda</taxon>
        <taxon>Crustacea</taxon>
        <taxon>Multicrustacea</taxon>
        <taxon>Malacostraca</taxon>
        <taxon>Eumalacostraca</taxon>
        <taxon>Eucarida</taxon>
        <taxon>Decapoda</taxon>
        <taxon>Pleocyemata</taxon>
        <taxon>Brachyura</taxon>
        <taxon>Eubrachyura</taxon>
        <taxon>Portunoidea</taxon>
        <taxon>Portunidae</taxon>
        <taxon>Portuninae</taxon>
        <taxon>Portunus</taxon>
    </lineage>
</organism>
<feature type="compositionally biased region" description="Polar residues" evidence="12">
    <location>
        <begin position="187"/>
        <end position="209"/>
    </location>
</feature>